<comment type="caution">
    <text evidence="1">The sequence shown here is derived from an EMBL/GenBank/DDBJ whole genome shotgun (WGS) entry which is preliminary data.</text>
</comment>
<gene>
    <name evidence="1" type="ORF">KIN20_009159</name>
</gene>
<accession>A0AAD5QI34</accession>
<dbReference type="Proteomes" id="UP001196413">
    <property type="component" value="Unassembled WGS sequence"/>
</dbReference>
<proteinExistence type="predicted"/>
<sequence length="117" mass="13601">MLCNEVGRVYTVRHNHTLYCGTRDSFVTVALHFTILIRLRALQEVFSVKIPEGGTLVMLRDERGQPLTRIKYDREEILRYAHSPYAMLQPDCMRDIALNMPDILCSFPHRHGVDIFP</sequence>
<dbReference type="EMBL" id="JAHQIW010001536">
    <property type="protein sequence ID" value="KAJ1352738.1"/>
    <property type="molecule type" value="Genomic_DNA"/>
</dbReference>
<keyword evidence="2" id="KW-1185">Reference proteome</keyword>
<name>A0AAD5QI34_PARTN</name>
<evidence type="ECO:0000313" key="2">
    <source>
        <dbReference type="Proteomes" id="UP001196413"/>
    </source>
</evidence>
<reference evidence="1" key="1">
    <citation type="submission" date="2021-06" db="EMBL/GenBank/DDBJ databases">
        <title>Parelaphostrongylus tenuis whole genome reference sequence.</title>
        <authorList>
            <person name="Garwood T.J."/>
            <person name="Larsen P.A."/>
            <person name="Fountain-Jones N.M."/>
            <person name="Garbe J.R."/>
            <person name="Macchietto M.G."/>
            <person name="Kania S.A."/>
            <person name="Gerhold R.W."/>
            <person name="Richards J.E."/>
            <person name="Wolf T.M."/>
        </authorList>
    </citation>
    <scope>NUCLEOTIDE SEQUENCE</scope>
    <source>
        <strain evidence="1">MNPRO001-30</strain>
        <tissue evidence="1">Meninges</tissue>
    </source>
</reference>
<evidence type="ECO:0000313" key="1">
    <source>
        <dbReference type="EMBL" id="KAJ1352738.1"/>
    </source>
</evidence>
<dbReference type="AlphaFoldDB" id="A0AAD5QI34"/>
<protein>
    <submittedName>
        <fullName evidence="1">Uncharacterized protein</fullName>
    </submittedName>
</protein>
<organism evidence="1 2">
    <name type="scientific">Parelaphostrongylus tenuis</name>
    <name type="common">Meningeal worm</name>
    <dbReference type="NCBI Taxonomy" id="148309"/>
    <lineage>
        <taxon>Eukaryota</taxon>
        <taxon>Metazoa</taxon>
        <taxon>Ecdysozoa</taxon>
        <taxon>Nematoda</taxon>
        <taxon>Chromadorea</taxon>
        <taxon>Rhabditida</taxon>
        <taxon>Rhabditina</taxon>
        <taxon>Rhabditomorpha</taxon>
        <taxon>Strongyloidea</taxon>
        <taxon>Metastrongylidae</taxon>
        <taxon>Parelaphostrongylus</taxon>
    </lineage>
</organism>